<evidence type="ECO:0000313" key="2">
    <source>
        <dbReference type="Proteomes" id="UP000593567"/>
    </source>
</evidence>
<dbReference type="AlphaFoldDB" id="A0A7J7IY14"/>
<dbReference type="EMBL" id="VXIV02003339">
    <property type="protein sequence ID" value="KAF6018098.1"/>
    <property type="molecule type" value="Genomic_DNA"/>
</dbReference>
<comment type="caution">
    <text evidence="1">The sequence shown here is derived from an EMBL/GenBank/DDBJ whole genome shotgun (WGS) entry which is preliminary data.</text>
</comment>
<protein>
    <submittedName>
        <fullName evidence="1">Uncharacterized protein</fullName>
    </submittedName>
</protein>
<sequence>MMILITKLNSKITNINTDNHNINDDHQYHIHYQSDYEYMACSHVSTLTASLSMNCHLAARQASNPNTSITRLRADSKEFNSIAHII</sequence>
<name>A0A7J7IY14_BUGNE</name>
<keyword evidence="2" id="KW-1185">Reference proteome</keyword>
<gene>
    <name evidence="1" type="ORF">EB796_023594</name>
</gene>
<dbReference type="Proteomes" id="UP000593567">
    <property type="component" value="Unassembled WGS sequence"/>
</dbReference>
<evidence type="ECO:0000313" key="1">
    <source>
        <dbReference type="EMBL" id="KAF6018098.1"/>
    </source>
</evidence>
<organism evidence="1 2">
    <name type="scientific">Bugula neritina</name>
    <name type="common">Brown bryozoan</name>
    <name type="synonym">Sertularia neritina</name>
    <dbReference type="NCBI Taxonomy" id="10212"/>
    <lineage>
        <taxon>Eukaryota</taxon>
        <taxon>Metazoa</taxon>
        <taxon>Spiralia</taxon>
        <taxon>Lophotrochozoa</taxon>
        <taxon>Bryozoa</taxon>
        <taxon>Gymnolaemata</taxon>
        <taxon>Cheilostomatida</taxon>
        <taxon>Flustrina</taxon>
        <taxon>Buguloidea</taxon>
        <taxon>Bugulidae</taxon>
        <taxon>Bugula</taxon>
    </lineage>
</organism>
<reference evidence="1" key="1">
    <citation type="submission" date="2020-06" db="EMBL/GenBank/DDBJ databases">
        <title>Draft genome of Bugula neritina, a colonial animal packing powerful symbionts and potential medicines.</title>
        <authorList>
            <person name="Rayko M."/>
        </authorList>
    </citation>
    <scope>NUCLEOTIDE SEQUENCE [LARGE SCALE GENOMIC DNA]</scope>
    <source>
        <strain evidence="1">Kwan_BN1</strain>
    </source>
</reference>
<proteinExistence type="predicted"/>
<accession>A0A7J7IY14</accession>